<gene>
    <name evidence="9" type="primary">GABPB1</name>
    <name evidence="9" type="ORF">g.11284</name>
</gene>
<keyword evidence="5" id="KW-1053">Target membrane</keyword>
<evidence type="ECO:0000256" key="1">
    <source>
        <dbReference type="ARBA" id="ARBA00004175"/>
    </source>
</evidence>
<dbReference type="InterPro" id="IPR036770">
    <property type="entry name" value="Ankyrin_rpt-contain_sf"/>
</dbReference>
<keyword evidence="4" id="KW-0528">Neurotoxin</keyword>
<feature type="compositionally biased region" description="Polar residues" evidence="8">
    <location>
        <begin position="71"/>
        <end position="80"/>
    </location>
</feature>
<evidence type="ECO:0000256" key="6">
    <source>
        <dbReference type="PROSITE-ProRule" id="PRU00023"/>
    </source>
</evidence>
<keyword evidence="6" id="KW-0040">ANK repeat</keyword>
<proteinExistence type="predicted"/>
<keyword evidence="7" id="KW-0175">Coiled coil</keyword>
<feature type="coiled-coil region" evidence="7">
    <location>
        <begin position="361"/>
        <end position="388"/>
    </location>
</feature>
<keyword evidence="2" id="KW-0268">Exocytosis</keyword>
<organism evidence="9">
    <name type="scientific">Aceria tosichella</name>
    <name type="common">wheat curl mite</name>
    <dbReference type="NCBI Taxonomy" id="561515"/>
    <lineage>
        <taxon>Eukaryota</taxon>
        <taxon>Metazoa</taxon>
        <taxon>Ecdysozoa</taxon>
        <taxon>Arthropoda</taxon>
        <taxon>Chelicerata</taxon>
        <taxon>Arachnida</taxon>
        <taxon>Acari</taxon>
        <taxon>Acariformes</taxon>
        <taxon>Trombidiformes</taxon>
        <taxon>Prostigmata</taxon>
        <taxon>Eupodina</taxon>
        <taxon>Eriophyoidea</taxon>
        <taxon>Eriophyidae</taxon>
        <taxon>Eriophyinae</taxon>
        <taxon>Aceriini</taxon>
        <taxon>Aceria</taxon>
    </lineage>
</organism>
<dbReference type="InterPro" id="IPR002110">
    <property type="entry name" value="Ankyrin_rpt"/>
</dbReference>
<protein>
    <submittedName>
        <fullName evidence="9">GA-binding protein subunit beta-1</fullName>
    </submittedName>
</protein>
<feature type="compositionally biased region" description="Low complexity" evidence="8">
    <location>
        <begin position="54"/>
        <end position="70"/>
    </location>
</feature>
<dbReference type="PRINTS" id="PR01415">
    <property type="entry name" value="ANKYRIN"/>
</dbReference>
<evidence type="ECO:0000256" key="4">
    <source>
        <dbReference type="ARBA" id="ARBA00023028"/>
    </source>
</evidence>
<dbReference type="PANTHER" id="PTHR24133:SF40">
    <property type="entry name" value="ANKYRIN REPEAT DOMAIN 44"/>
    <property type="match status" value="1"/>
</dbReference>
<feature type="repeat" description="ANK" evidence="6">
    <location>
        <begin position="144"/>
        <end position="176"/>
    </location>
</feature>
<feature type="compositionally biased region" description="Low complexity" evidence="8">
    <location>
        <begin position="81"/>
        <end position="91"/>
    </location>
</feature>
<dbReference type="GO" id="GO:0044218">
    <property type="term" value="C:other organism cell membrane"/>
    <property type="evidence" value="ECO:0007669"/>
    <property type="project" value="UniProtKB-KW"/>
</dbReference>
<sequence length="390" mass="42355">MLLLRLAASKQAPDAPTLISSQVDIKPKVKSQSHTTTAHKSRHRGVPTPSPEGDSSNSNNNDNNTTTANNIGASRQQPVESSTTSSSGTSLGPGLVGIGGCGNVAAARLLDLGKRLIEATREGRLEQVRQLVEDSGAPFTSDWLGTTALHVAAQLGYSDIAEILVRGGVNREARTKLERTALHLAAQSGSLEIVDLLVNHGSDVNARDMLRMTPLHWAVERGHVFAAERLLIAGADFELTNKFLLTPLDIARESGSYEMIELFKNWTGDNKDDQNLEAYAKSSGMLLGNDGSGGGLAKDILDLDYHLAFVENAANSRDDGNSMLDNEESCIDLVGLEWNPKCEFDPDLFLPHSESDDEPKVEYLMKVVEELQKENQQLRQKVEQLSTSEQ</sequence>
<dbReference type="PROSITE" id="PS50088">
    <property type="entry name" value="ANK_REPEAT"/>
    <property type="match status" value="3"/>
</dbReference>
<keyword evidence="3" id="KW-1052">Target cell membrane</keyword>
<dbReference type="SMART" id="SM00248">
    <property type="entry name" value="ANK"/>
    <property type="match status" value="4"/>
</dbReference>
<comment type="subcellular location">
    <subcellularLocation>
        <location evidence="1">Target cell membrane</location>
    </subcellularLocation>
</comment>
<feature type="repeat" description="ANK" evidence="6">
    <location>
        <begin position="210"/>
        <end position="242"/>
    </location>
</feature>
<dbReference type="PANTHER" id="PTHR24133">
    <property type="entry name" value="ANKYRIN DOMAIN-CONTAINING"/>
    <property type="match status" value="1"/>
</dbReference>
<dbReference type="Pfam" id="PF12796">
    <property type="entry name" value="Ank_2"/>
    <property type="match status" value="1"/>
</dbReference>
<feature type="region of interest" description="Disordered" evidence="8">
    <location>
        <begin position="8"/>
        <end position="91"/>
    </location>
</feature>
<keyword evidence="4" id="KW-0800">Toxin</keyword>
<evidence type="ECO:0000256" key="5">
    <source>
        <dbReference type="ARBA" id="ARBA00023298"/>
    </source>
</evidence>
<dbReference type="GO" id="GO:0044231">
    <property type="term" value="C:host cell presynaptic membrane"/>
    <property type="evidence" value="ECO:0007669"/>
    <property type="project" value="UniProtKB-KW"/>
</dbReference>
<name>A0A6G1SII2_9ACAR</name>
<evidence type="ECO:0000313" key="9">
    <source>
        <dbReference type="EMBL" id="MDE49782.1"/>
    </source>
</evidence>
<dbReference type="GO" id="GO:0006887">
    <property type="term" value="P:exocytosis"/>
    <property type="evidence" value="ECO:0007669"/>
    <property type="project" value="UniProtKB-KW"/>
</dbReference>
<feature type="repeat" description="ANK" evidence="6">
    <location>
        <begin position="177"/>
        <end position="209"/>
    </location>
</feature>
<dbReference type="AlphaFoldDB" id="A0A6G1SII2"/>
<evidence type="ECO:0000256" key="8">
    <source>
        <dbReference type="SAM" id="MobiDB-lite"/>
    </source>
</evidence>
<keyword evidence="4" id="KW-0638">Presynaptic neurotoxin</keyword>
<dbReference type="EMBL" id="GGYP01005011">
    <property type="protein sequence ID" value="MDE49782.1"/>
    <property type="molecule type" value="Transcribed_RNA"/>
</dbReference>
<reference evidence="9" key="1">
    <citation type="submission" date="2018-10" db="EMBL/GenBank/DDBJ databases">
        <title>Transcriptome assembly of Aceria tosichella (Wheat curl mite) Type 2.</title>
        <authorList>
            <person name="Scully E.D."/>
            <person name="Geib S.M."/>
            <person name="Palmer N.A."/>
            <person name="Gupta A.K."/>
            <person name="Sarath G."/>
            <person name="Tatineni S."/>
        </authorList>
    </citation>
    <scope>NUCLEOTIDE SEQUENCE</scope>
    <source>
        <strain evidence="9">LincolnNE</strain>
    </source>
</reference>
<dbReference type="PROSITE" id="PS50297">
    <property type="entry name" value="ANK_REP_REGION"/>
    <property type="match status" value="3"/>
</dbReference>
<evidence type="ECO:0000256" key="2">
    <source>
        <dbReference type="ARBA" id="ARBA00022483"/>
    </source>
</evidence>
<dbReference type="InterPro" id="IPR052391">
    <property type="entry name" value="E3_Ligase-Neurotoxin"/>
</dbReference>
<evidence type="ECO:0000256" key="3">
    <source>
        <dbReference type="ARBA" id="ARBA00022537"/>
    </source>
</evidence>
<dbReference type="SUPFAM" id="SSF48403">
    <property type="entry name" value="Ankyrin repeat"/>
    <property type="match status" value="1"/>
</dbReference>
<accession>A0A6G1SII2</accession>
<evidence type="ECO:0000256" key="7">
    <source>
        <dbReference type="SAM" id="Coils"/>
    </source>
</evidence>
<dbReference type="Pfam" id="PF13637">
    <property type="entry name" value="Ank_4"/>
    <property type="match status" value="1"/>
</dbReference>
<dbReference type="Gene3D" id="1.25.40.20">
    <property type="entry name" value="Ankyrin repeat-containing domain"/>
    <property type="match status" value="1"/>
</dbReference>
<keyword evidence="5" id="KW-0472">Membrane</keyword>